<dbReference type="Pfam" id="PF01476">
    <property type="entry name" value="LysM"/>
    <property type="match status" value="1"/>
</dbReference>
<gene>
    <name evidence="6" type="ORF">MYP_4307</name>
</gene>
<keyword evidence="3" id="KW-0378">Hydrolase</keyword>
<feature type="region of interest" description="Disordered" evidence="4">
    <location>
        <begin position="17"/>
        <end position="186"/>
    </location>
</feature>
<comment type="caution">
    <text evidence="6">The sequence shown here is derived from an EMBL/GenBank/DDBJ whole genome shotgun (WGS) entry which is preliminary data.</text>
</comment>
<dbReference type="eggNOG" id="COG3179">
    <property type="taxonomic scope" value="Bacteria"/>
</dbReference>
<dbReference type="Proteomes" id="UP000030185">
    <property type="component" value="Unassembled WGS sequence"/>
</dbReference>
<dbReference type="CDD" id="cd00254">
    <property type="entry name" value="LT-like"/>
    <property type="match status" value="1"/>
</dbReference>
<dbReference type="SUPFAM" id="SSF53955">
    <property type="entry name" value="Lysozyme-like"/>
    <property type="match status" value="1"/>
</dbReference>
<dbReference type="InterPro" id="IPR036779">
    <property type="entry name" value="LysM_dom_sf"/>
</dbReference>
<dbReference type="InterPro" id="IPR008258">
    <property type="entry name" value="Transglycosylase_SLT_dom_1"/>
</dbReference>
<dbReference type="Pfam" id="PF01464">
    <property type="entry name" value="SLT"/>
    <property type="match status" value="1"/>
</dbReference>
<dbReference type="GO" id="GO:0016787">
    <property type="term" value="F:hydrolase activity"/>
    <property type="evidence" value="ECO:0007669"/>
    <property type="project" value="UniProtKB-KW"/>
</dbReference>
<comment type="similarity">
    <text evidence="1">Belongs to the transglycosylase Slt family.</text>
</comment>
<dbReference type="Gene3D" id="3.10.350.10">
    <property type="entry name" value="LysM domain"/>
    <property type="match status" value="1"/>
</dbReference>
<evidence type="ECO:0000256" key="1">
    <source>
        <dbReference type="ARBA" id="ARBA00007734"/>
    </source>
</evidence>
<organism evidence="6 7">
    <name type="scientific">Sporocytophaga myxococcoides</name>
    <dbReference type="NCBI Taxonomy" id="153721"/>
    <lineage>
        <taxon>Bacteria</taxon>
        <taxon>Pseudomonadati</taxon>
        <taxon>Bacteroidota</taxon>
        <taxon>Cytophagia</taxon>
        <taxon>Cytophagales</taxon>
        <taxon>Cytophagaceae</taxon>
        <taxon>Sporocytophaga</taxon>
    </lineage>
</organism>
<feature type="compositionally biased region" description="Basic and acidic residues" evidence="4">
    <location>
        <begin position="48"/>
        <end position="58"/>
    </location>
</feature>
<dbReference type="Gene3D" id="1.10.530.10">
    <property type="match status" value="1"/>
</dbReference>
<feature type="domain" description="LysM" evidence="5">
    <location>
        <begin position="550"/>
        <end position="599"/>
    </location>
</feature>
<accession>A0A098LL13</accession>
<reference evidence="6 7" key="1">
    <citation type="submission" date="2014-09" db="EMBL/GenBank/DDBJ databases">
        <title>Sporocytophaga myxococcoides PG-01 genome sequencing.</title>
        <authorList>
            <person name="Liu L."/>
            <person name="Gao P.J."/>
            <person name="Chen G.J."/>
            <person name="Wang L.S."/>
        </authorList>
    </citation>
    <scope>NUCLEOTIDE SEQUENCE [LARGE SCALE GENOMIC DNA]</scope>
    <source>
        <strain evidence="6 7">PG-01</strain>
    </source>
</reference>
<dbReference type="Pfam" id="PF13699">
    <property type="entry name" value="eCIS_core"/>
    <property type="match status" value="1"/>
</dbReference>
<dbReference type="Gene3D" id="3.90.1720.10">
    <property type="entry name" value="endopeptidase domain like (from Nostoc punctiforme)"/>
    <property type="match status" value="1"/>
</dbReference>
<dbReference type="CDD" id="cd00118">
    <property type="entry name" value="LysM"/>
    <property type="match status" value="1"/>
</dbReference>
<evidence type="ECO:0000256" key="2">
    <source>
        <dbReference type="ARBA" id="ARBA00022729"/>
    </source>
</evidence>
<dbReference type="InterPro" id="IPR038765">
    <property type="entry name" value="Papain-like_cys_pep_sf"/>
</dbReference>
<dbReference type="AlphaFoldDB" id="A0A098LL13"/>
<protein>
    <submittedName>
        <fullName evidence="6">Peptidase M15</fullName>
    </submittedName>
</protein>
<keyword evidence="2" id="KW-0732">Signal</keyword>
<dbReference type="Pfam" id="PF05257">
    <property type="entry name" value="CHAP"/>
    <property type="match status" value="1"/>
</dbReference>
<dbReference type="PANTHER" id="PTHR37423">
    <property type="entry name" value="SOLUBLE LYTIC MUREIN TRANSGLYCOSYLASE-RELATED"/>
    <property type="match status" value="1"/>
</dbReference>
<proteinExistence type="inferred from homology"/>
<dbReference type="SUPFAM" id="SSF54001">
    <property type="entry name" value="Cysteine proteinases"/>
    <property type="match status" value="1"/>
</dbReference>
<evidence type="ECO:0000256" key="4">
    <source>
        <dbReference type="SAM" id="MobiDB-lite"/>
    </source>
</evidence>
<keyword evidence="7" id="KW-1185">Reference proteome</keyword>
<dbReference type="InterPro" id="IPR018392">
    <property type="entry name" value="LysM"/>
</dbReference>
<dbReference type="InterPro" id="IPR025295">
    <property type="entry name" value="eCIS_core_dom"/>
</dbReference>
<name>A0A098LL13_9BACT</name>
<evidence type="ECO:0000313" key="6">
    <source>
        <dbReference type="EMBL" id="GAL87077.1"/>
    </source>
</evidence>
<feature type="compositionally biased region" description="Polar residues" evidence="4">
    <location>
        <begin position="28"/>
        <end position="39"/>
    </location>
</feature>
<dbReference type="eggNOG" id="COG0741">
    <property type="taxonomic scope" value="Bacteria"/>
</dbReference>
<dbReference type="EMBL" id="BBLT01000011">
    <property type="protein sequence ID" value="GAL87077.1"/>
    <property type="molecule type" value="Genomic_DNA"/>
</dbReference>
<sequence length="836" mass="92650">MFYLFNYTDLAMGEFLNKSRQGGGTKPNLHQSQHSQLKANDQKSSQSIEEKSEDKFSKDSSLAKVLQGKWDSSEGGEENNQKGGPVPPMLMEEDEEPVQRKGPVPLQFHAAEEEDIPVQRKGPVPPMSIENEEEQPIQRKGPIPLQFYAIEEEEEPVQRKGPVPPISFDQEELSQSGSSSSDKMPPFVQRKMESSFGEDFSDVNIHANSSQSKDLNAHAFAKGNDIHFAPGRYNPESQKGQELLGHELTHVVQQRQGRVQSTAQKKGVGINDDVGLEKEADLMGEKAAKGEQLLVGNSLSTQSSDKMPIQKKKKEDVLKSVSDYKDDIASACQQYGIEEKQLKAIIAVESAGIKDATSGSAFGLMQLTEETWNDTRKRYPELKAYDFGTYWKNPKVNIMFGAATFKLKLKSVGVNSQDKNFAAIAITAYNAGEGTVKKAINYASAAGCKDPYSECFNAQYLKPAIKDTGIYKYYLTGKGKKSNKTGSIEEAIELKYNEVLAYPNKVNEYLDLQNGKENKDLSKQIAETSSLKKGNKESVVNMPGIQSSGATYVVKKGETLDIIANKNSVSKEDLIKWNLKKLRKWGNIEGFEAGEAILIRKDKLQKEEVKSSTPEPGIMNVLFNYFETSKDIVSELYNETSEGISRFFYNMLFDNETNAGAQDKTSQAADKQKLSPTASNDKLNNLKANSVINHIDRVAAARGLVSIPYKQETDSGLRTGDSKDAKAFMDCSEFVCRVLYANGVTDKVEQLNSDGLKNLLSNNKKFEHSNSAKAGDIALWDGHVGIVSSVEGAKIRLIHARGEGKLSSENKYHILPSEYRTSKFYGYYSPKQLLAN</sequence>
<dbReference type="InterPro" id="IPR007921">
    <property type="entry name" value="CHAP_dom"/>
</dbReference>
<feature type="region of interest" description="Disordered" evidence="4">
    <location>
        <begin position="660"/>
        <end position="680"/>
    </location>
</feature>
<evidence type="ECO:0000256" key="3">
    <source>
        <dbReference type="ARBA" id="ARBA00022801"/>
    </source>
</evidence>
<dbReference type="SMART" id="SM00257">
    <property type="entry name" value="LysM"/>
    <property type="match status" value="1"/>
</dbReference>
<dbReference type="PROSITE" id="PS51782">
    <property type="entry name" value="LYSM"/>
    <property type="match status" value="1"/>
</dbReference>
<dbReference type="STRING" id="153721.MYP_4307"/>
<dbReference type="PANTHER" id="PTHR37423:SF2">
    <property type="entry name" value="MEMBRANE-BOUND LYTIC MUREIN TRANSGLYCOSYLASE C"/>
    <property type="match status" value="1"/>
</dbReference>
<evidence type="ECO:0000313" key="7">
    <source>
        <dbReference type="Proteomes" id="UP000030185"/>
    </source>
</evidence>
<dbReference type="InterPro" id="IPR023346">
    <property type="entry name" value="Lysozyme-like_dom_sf"/>
</dbReference>
<dbReference type="eggNOG" id="COG1652">
    <property type="taxonomic scope" value="Bacteria"/>
</dbReference>
<evidence type="ECO:0000259" key="5">
    <source>
        <dbReference type="PROSITE" id="PS51782"/>
    </source>
</evidence>
<dbReference type="SUPFAM" id="SSF54106">
    <property type="entry name" value="LysM domain"/>
    <property type="match status" value="1"/>
</dbReference>